<dbReference type="Proteomes" id="UP000000724">
    <property type="component" value="Contig Pc00c16"/>
</dbReference>
<evidence type="ECO:0000256" key="1">
    <source>
        <dbReference type="ARBA" id="ARBA00007025"/>
    </source>
</evidence>
<feature type="compositionally biased region" description="Acidic residues" evidence="12">
    <location>
        <begin position="1446"/>
        <end position="1463"/>
    </location>
</feature>
<dbReference type="InterPro" id="IPR001525">
    <property type="entry name" value="C5_MeTfrase"/>
</dbReference>
<keyword evidence="2" id="KW-0489">Methyltransferase</keyword>
<dbReference type="Gene3D" id="3.40.50.300">
    <property type="entry name" value="P-loop containing nucleotide triphosphate hydrolases"/>
    <property type="match status" value="1"/>
</dbReference>
<dbReference type="BioCyc" id="PCHR:PC16G10500-MONOMER"/>
<dbReference type="InterPro" id="IPR017907">
    <property type="entry name" value="Znf_RING_CS"/>
</dbReference>
<comment type="similarity">
    <text evidence="1">Belongs to the SNF2/RAD54 helicase family.</text>
</comment>
<keyword evidence="7" id="KW-0378">Hydrolase</keyword>
<dbReference type="SUPFAM" id="SSF53335">
    <property type="entry name" value="S-adenosyl-L-methionine-dependent methyltransferases"/>
    <property type="match status" value="1"/>
</dbReference>
<dbReference type="GO" id="GO:0008270">
    <property type="term" value="F:zinc ion binding"/>
    <property type="evidence" value="ECO:0007669"/>
    <property type="project" value="UniProtKB-KW"/>
</dbReference>
<evidence type="ECO:0000256" key="9">
    <source>
        <dbReference type="ARBA" id="ARBA00022833"/>
    </source>
</evidence>
<keyword evidence="4" id="KW-0479">Metal-binding</keyword>
<dbReference type="InterPro" id="IPR049730">
    <property type="entry name" value="SNF2/RAD54-like_C"/>
</dbReference>
<dbReference type="GO" id="GO:0008168">
    <property type="term" value="F:methyltransferase activity"/>
    <property type="evidence" value="ECO:0007669"/>
    <property type="project" value="UniProtKB-KW"/>
</dbReference>
<dbReference type="HOGENOM" id="CLU_000796_0_0_1"/>
<dbReference type="InterPro" id="IPR001650">
    <property type="entry name" value="Helicase_C-like"/>
</dbReference>
<evidence type="ECO:0000313" key="16">
    <source>
        <dbReference type="Proteomes" id="UP000000724"/>
    </source>
</evidence>
<dbReference type="STRING" id="500485.B6H861"/>
<keyword evidence="5" id="KW-0547">Nucleotide-binding</keyword>
<accession>B6H861</accession>
<sequence length="2162" mass="242490">MGIARCRMRAPTYSVARHQIVAWASCISYIFRLISSLLHFSSHLSTQITAPHCFACLLFCFVPESVTKVITLSEYPSFSPPPSTQVMASKGVPQQQSAHGLAMDDQEPRARADEIPELRRGCMIPRGRYLASDLPPLHTLTEIFADMASNALKLGFEHVLSRLGSRPLRVATMCSGTEAPLLALELIQTGLAEAQQLRISHAFSCEIVPFKQSYIERNFRPPLLFRDITELGGDEARTAYGSSEVIPGDLDILVAGTACVDFSPLNNRKKTLQQGGESGATFDGLLRYAERYRPRMVVQENVRNAPWDQMKGKWEELGYMSVCVNVDTKHYYIPQTRERGYMVVIDKRRLEAAGLLGDSMDQGGIDTVTQRVRELAGHFKRPASAPVGLFLLSDDDRRLELIELRARLESRSETSWDQYQIRHQRHRDELELGTERPITRSLPGVNDLKAPDFYWHRFWKTQPERVWETVDMNFLKKMLQDYDMNFKERWIDLSQGVDRGNDSLAGSGIAGCLTPKGIPFVTTRGGPVSGTEALSLQGLPLDRMLLTRETQADLMDMAGNAMTSTVVCAIMLAGLIAVHEILDDGEESSTYTGDAEAKSLLVPSEVYSLVRSNLQVAEGPLVDHAVLKAKAASSVLCCSCERQTGVQDSIYSCTLCGHTACRSCRGNPTHSYLHVSPLSRQKPSEFIANLKGLVPMKLMLSGLSDLDFETFRSLCPIDDLPQFWPDFILCVKSAVHDVFRFFEIKRGRKWRVVYDGTHSSLFFDIGPDSIQWLLYAKPPMSASTRSVIREVLAKPIARMSPTSGSFVEGTWEVCSPVSSPFSLQISGRGYQVRSFQSECGLKAAKFVDGKVWDSLFVEGSDQDVAVLDFDIRGIYQFLPDCGTALGALYRKEAIAHAPPMFLFLDPTKTGPPDEDACVFALDHSRLPGYDVRMTIAELSSAWRSLNATPDSQDVKAFCRRWAKVPEAQLNIYPAEQTTLHTLQQGIQVSIENQHCHDACITLTSLSATTAILNLPDANSDWQAWNPEVSMRELKGLAWLFPKIAAWSDFEDWNEIICPDSSDPNHHTNGNCNTCNPATPSILWGRDNKDRIIPYENPQDAAVYERAIKNRPSPFLVFRRINEHGDAELRFTLNVQALTHQAHGKLVGTSSREKITSRWRLLPHAYDMAQRTPGQEIEMFTLKSNDSDGPSPQPPNFKFELRDEQLRSLSWMISQEAKDMEPFMEEEVEESILPLMPWRAEVKATMPKIVRGGVLADEVGYGKTAVILGLIDAQYESDCKPPEDNGLIPTKATLIIVPSNVFKQWVSETEKFLKGKYKVLAISSISKITIREVQDADIVILSWSILANDAYYSRLQQFTGTPQAPAKSSGGTGRNFDSWFHDARASLRESVEILKTEGPEAMLQKLEARRRRVQETQADFTYLPSRRLRGQAFADANNGRDKSNAGAEEDLDSNSDSGFEDFDASDAGYSTGAASSAGQRKRRHSRKSLEGSGGKRRKRPSMDLAEVTDEKKKREAKSKAVKDDRKDFDIKKNPRQDWRDVKAAFIHAFNFNRLVIDEYTYAGEERQASLLSLHARSKWILSGTPALREFADIKSIARYLGLHLGVDDDGDCDKPTQNSRVRNIRKNHTAVEAFQYYQAPHSNAWYQNRREHAQRFLDQFVRRNIARIIQIPLTTNLVITEQSAAEKTAYDTLFRAVKENKRRIPGPLNTILSKSQFPQEALIMSCVTSQIGQPPWNLEKCRKGSRNDKKKSAEIWTKVDSITRQAATVWYREMNNTDPNNWQNALNGVSKVDFGDAELNKRFNDLLEGTIRSYSEWKLTEQHRPIEDLIQQRFQKIQNPKTGNTATGRRPPRTTEHGGANDTSSSSIWTAVEKALSADVTSLLKQVLEIDREHRFYEHLVEIQTIGIPPCQGCESELQEKEDVTVLKTCGHALCKSCIAAAITQTHKPCPIIGCSGHIVQSKIVPGEILVSEDQAIQSTKLDKLVEIIRNVPEDELVIIFVQINHLLPVASNALKAANIDHRMVTQTNLKGIDEFKDSPKPKKGTIQPPSRPKALILNLGTSMAAGLNLQCANHVIFLSPYFTTSHHDYDSGMTQAIGRARRFGQEREVYVYHLLVKNTYDVNIFQKAQSSKLVERQGVPGLVPEESVLPDDVAYEGEELPE</sequence>
<keyword evidence="9" id="KW-0862">Zinc</keyword>
<feature type="compositionally biased region" description="Low complexity" evidence="12">
    <location>
        <begin position="1464"/>
        <end position="1477"/>
    </location>
</feature>
<dbReference type="EMBL" id="AM920431">
    <property type="protein sequence ID" value="CAP93720.1"/>
    <property type="molecule type" value="Genomic_DNA"/>
</dbReference>
<evidence type="ECO:0000256" key="7">
    <source>
        <dbReference type="ARBA" id="ARBA00022801"/>
    </source>
</evidence>
<dbReference type="GO" id="GO:0004386">
    <property type="term" value="F:helicase activity"/>
    <property type="evidence" value="ECO:0007669"/>
    <property type="project" value="UniProtKB-KW"/>
</dbReference>
<feature type="region of interest" description="Disordered" evidence="12">
    <location>
        <begin position="1430"/>
        <end position="1527"/>
    </location>
</feature>
<dbReference type="SUPFAM" id="SSF52540">
    <property type="entry name" value="P-loop containing nucleoside triphosphate hydrolases"/>
    <property type="match status" value="2"/>
</dbReference>
<protein>
    <submittedName>
        <fullName evidence="15">Pc16g10500 protein</fullName>
    </submittedName>
</protein>
<evidence type="ECO:0000313" key="15">
    <source>
        <dbReference type="EMBL" id="CAP93720.1"/>
    </source>
</evidence>
<evidence type="ECO:0000256" key="4">
    <source>
        <dbReference type="ARBA" id="ARBA00022723"/>
    </source>
</evidence>
<dbReference type="PANTHER" id="PTHR45626">
    <property type="entry name" value="TRANSCRIPTION TERMINATION FACTOR 2-RELATED"/>
    <property type="match status" value="1"/>
</dbReference>
<proteinExistence type="inferred from homology"/>
<feature type="domain" description="Helicase C-terminal" evidence="14">
    <location>
        <begin position="1980"/>
        <end position="2150"/>
    </location>
</feature>
<feature type="domain" description="RING-type" evidence="13">
    <location>
        <begin position="1910"/>
        <end position="1951"/>
    </location>
</feature>
<gene>
    <name evidence="15" type="ORF">Pc16g10500</name>
    <name evidence="15" type="ORF">PCH_Pc16g10500</name>
</gene>
<dbReference type="Gene3D" id="3.30.40.10">
    <property type="entry name" value="Zinc/RING finger domain, C3HC4 (zinc finger)"/>
    <property type="match status" value="1"/>
</dbReference>
<dbReference type="Pfam" id="PF00271">
    <property type="entry name" value="Helicase_C"/>
    <property type="match status" value="1"/>
</dbReference>
<evidence type="ECO:0000259" key="13">
    <source>
        <dbReference type="PROSITE" id="PS50089"/>
    </source>
</evidence>
<dbReference type="CDD" id="cd18793">
    <property type="entry name" value="SF2_C_SNF"/>
    <property type="match status" value="1"/>
</dbReference>
<dbReference type="GO" id="GO:0032259">
    <property type="term" value="P:methylation"/>
    <property type="evidence" value="ECO:0007669"/>
    <property type="project" value="UniProtKB-KW"/>
</dbReference>
<keyword evidence="6 11" id="KW-0863">Zinc-finger</keyword>
<feature type="compositionally biased region" description="Polar residues" evidence="12">
    <location>
        <begin position="1835"/>
        <end position="1846"/>
    </location>
</feature>
<evidence type="ECO:0000256" key="5">
    <source>
        <dbReference type="ARBA" id="ARBA00022741"/>
    </source>
</evidence>
<keyword evidence="16" id="KW-1185">Reference proteome</keyword>
<evidence type="ECO:0000256" key="8">
    <source>
        <dbReference type="ARBA" id="ARBA00022806"/>
    </source>
</evidence>
<dbReference type="InterPro" id="IPR000330">
    <property type="entry name" value="SNF2_N"/>
</dbReference>
<dbReference type="SMART" id="SM00184">
    <property type="entry name" value="RING"/>
    <property type="match status" value="2"/>
</dbReference>
<dbReference type="InterPro" id="IPR001841">
    <property type="entry name" value="Znf_RING"/>
</dbReference>
<dbReference type="SMART" id="SM00487">
    <property type="entry name" value="DEXDc"/>
    <property type="match status" value="1"/>
</dbReference>
<keyword evidence="10" id="KW-0067">ATP-binding</keyword>
<dbReference type="PANTHER" id="PTHR45626:SF26">
    <property type="entry name" value="FAMILY HELICASE, PUTATIVE (AFU_ORTHOLOGUE AFUA_2G09120)-RELATED"/>
    <property type="match status" value="1"/>
</dbReference>
<dbReference type="GO" id="GO:0008094">
    <property type="term" value="F:ATP-dependent activity, acting on DNA"/>
    <property type="evidence" value="ECO:0007669"/>
    <property type="project" value="TreeGrafter"/>
</dbReference>
<dbReference type="OrthoDB" id="423221at2759"/>
<dbReference type="InterPro" id="IPR029063">
    <property type="entry name" value="SAM-dependent_MTases_sf"/>
</dbReference>
<dbReference type="GO" id="GO:0005634">
    <property type="term" value="C:nucleus"/>
    <property type="evidence" value="ECO:0007669"/>
    <property type="project" value="TreeGrafter"/>
</dbReference>
<dbReference type="PROSITE" id="PS51194">
    <property type="entry name" value="HELICASE_CTER"/>
    <property type="match status" value="1"/>
</dbReference>
<feature type="region of interest" description="Disordered" evidence="12">
    <location>
        <begin position="1835"/>
        <end position="1864"/>
    </location>
</feature>
<name>B6H861_PENRW</name>
<dbReference type="PROSITE" id="PS00518">
    <property type="entry name" value="ZF_RING_1"/>
    <property type="match status" value="1"/>
</dbReference>
<feature type="compositionally biased region" description="Basic and acidic residues" evidence="12">
    <location>
        <begin position="1507"/>
        <end position="1527"/>
    </location>
</feature>
<evidence type="ECO:0000256" key="6">
    <source>
        <dbReference type="ARBA" id="ARBA00022771"/>
    </source>
</evidence>
<dbReference type="GO" id="GO:0005524">
    <property type="term" value="F:ATP binding"/>
    <property type="evidence" value="ECO:0007669"/>
    <property type="project" value="UniProtKB-KW"/>
</dbReference>
<dbReference type="Pfam" id="PF00176">
    <property type="entry name" value="SNF2-rel_dom"/>
    <property type="match status" value="1"/>
</dbReference>
<dbReference type="InterPro" id="IPR027417">
    <property type="entry name" value="P-loop_NTPase"/>
</dbReference>
<keyword evidence="3" id="KW-0808">Transferase</keyword>
<evidence type="ECO:0000256" key="10">
    <source>
        <dbReference type="ARBA" id="ARBA00022840"/>
    </source>
</evidence>
<evidence type="ECO:0000256" key="2">
    <source>
        <dbReference type="ARBA" id="ARBA00022603"/>
    </source>
</evidence>
<organism evidence="15 16">
    <name type="scientific">Penicillium rubens (strain ATCC 28089 / DSM 1075 / NRRL 1951 / Wisconsin 54-1255)</name>
    <name type="common">Penicillium chrysogenum</name>
    <dbReference type="NCBI Taxonomy" id="500485"/>
    <lineage>
        <taxon>Eukaryota</taxon>
        <taxon>Fungi</taxon>
        <taxon>Dikarya</taxon>
        <taxon>Ascomycota</taxon>
        <taxon>Pezizomycotina</taxon>
        <taxon>Eurotiomycetes</taxon>
        <taxon>Eurotiomycetidae</taxon>
        <taxon>Eurotiales</taxon>
        <taxon>Aspergillaceae</taxon>
        <taxon>Penicillium</taxon>
        <taxon>Penicillium chrysogenum species complex</taxon>
    </lineage>
</organism>
<dbReference type="InterPro" id="IPR050628">
    <property type="entry name" value="SNF2_RAD54_helicase_TF"/>
</dbReference>
<evidence type="ECO:0000256" key="11">
    <source>
        <dbReference type="PROSITE-ProRule" id="PRU00175"/>
    </source>
</evidence>
<dbReference type="Gene3D" id="3.40.50.150">
    <property type="entry name" value="Vaccinia Virus protein VP39"/>
    <property type="match status" value="1"/>
</dbReference>
<evidence type="ECO:0000256" key="3">
    <source>
        <dbReference type="ARBA" id="ARBA00022679"/>
    </source>
</evidence>
<evidence type="ECO:0000256" key="12">
    <source>
        <dbReference type="SAM" id="MobiDB-lite"/>
    </source>
</evidence>
<dbReference type="SUPFAM" id="SSF57850">
    <property type="entry name" value="RING/U-box"/>
    <property type="match status" value="1"/>
</dbReference>
<evidence type="ECO:0000259" key="14">
    <source>
        <dbReference type="PROSITE" id="PS51194"/>
    </source>
</evidence>
<dbReference type="PROSITE" id="PS50089">
    <property type="entry name" value="ZF_RING_2"/>
    <property type="match status" value="1"/>
</dbReference>
<dbReference type="InterPro" id="IPR038718">
    <property type="entry name" value="SNF2-like_sf"/>
</dbReference>
<dbReference type="GO" id="GO:0006281">
    <property type="term" value="P:DNA repair"/>
    <property type="evidence" value="ECO:0007669"/>
    <property type="project" value="TreeGrafter"/>
</dbReference>
<dbReference type="Pfam" id="PF00145">
    <property type="entry name" value="DNA_methylase"/>
    <property type="match status" value="1"/>
</dbReference>
<dbReference type="GO" id="GO:0016787">
    <property type="term" value="F:hydrolase activity"/>
    <property type="evidence" value="ECO:0007669"/>
    <property type="project" value="UniProtKB-KW"/>
</dbReference>
<reference evidence="15 16" key="1">
    <citation type="journal article" date="2008" name="Nat. Biotechnol.">
        <title>Genome sequencing and analysis of the filamentous fungus Penicillium chrysogenum.</title>
        <authorList>
            <person name="van den Berg M.A."/>
            <person name="Albang R."/>
            <person name="Albermann K."/>
            <person name="Badger J.H."/>
            <person name="Daran J.-M."/>
            <person name="Driessen A.J.M."/>
            <person name="Garcia-Estrada C."/>
            <person name="Fedorova N.D."/>
            <person name="Harris D.M."/>
            <person name="Heijne W.H.M."/>
            <person name="Joardar V.S."/>
            <person name="Kiel J.A.K.W."/>
            <person name="Kovalchuk A."/>
            <person name="Martin J.F."/>
            <person name="Nierman W.C."/>
            <person name="Nijland J.G."/>
            <person name="Pronk J.T."/>
            <person name="Roubos J.A."/>
            <person name="van der Klei I.J."/>
            <person name="van Peij N.N.M.E."/>
            <person name="Veenhuis M."/>
            <person name="von Doehren H."/>
            <person name="Wagner C."/>
            <person name="Wortman J.R."/>
            <person name="Bovenberg R.A.L."/>
        </authorList>
    </citation>
    <scope>NUCLEOTIDE SEQUENCE [LARGE SCALE GENOMIC DNA]</scope>
    <source>
        <strain evidence="16">ATCC 28089 / DSM 1075 / NRRL 1951 / Wisconsin 54-1255</strain>
    </source>
</reference>
<dbReference type="eggNOG" id="KOG0298">
    <property type="taxonomic scope" value="Eukaryota"/>
</dbReference>
<dbReference type="VEuPathDB" id="FungiDB:PCH_Pc16g10500"/>
<dbReference type="OMA" id="SMIPYIT"/>
<keyword evidence="8" id="KW-0347">Helicase</keyword>
<dbReference type="InterPro" id="IPR014001">
    <property type="entry name" value="Helicase_ATP-bd"/>
</dbReference>
<dbReference type="InterPro" id="IPR013083">
    <property type="entry name" value="Znf_RING/FYVE/PHD"/>
</dbReference>
<dbReference type="Gene3D" id="3.40.50.10810">
    <property type="entry name" value="Tandem AAA-ATPase domain"/>
    <property type="match status" value="1"/>
</dbReference>